<dbReference type="InterPro" id="IPR052228">
    <property type="entry name" value="Sec_Metab_Biosynth_Oxidored"/>
</dbReference>
<dbReference type="SUPFAM" id="SSF51735">
    <property type="entry name" value="NAD(P)-binding Rossmann-fold domains"/>
    <property type="match status" value="1"/>
</dbReference>
<protein>
    <submittedName>
        <fullName evidence="2">Uncharacterized protein</fullName>
    </submittedName>
</protein>
<comment type="caution">
    <text evidence="2">The sequence shown here is derived from an EMBL/GenBank/DDBJ whole genome shotgun (WGS) entry which is preliminary data.</text>
</comment>
<organism evidence="2 3">
    <name type="scientific">Triparma columacea</name>
    <dbReference type="NCBI Taxonomy" id="722753"/>
    <lineage>
        <taxon>Eukaryota</taxon>
        <taxon>Sar</taxon>
        <taxon>Stramenopiles</taxon>
        <taxon>Ochrophyta</taxon>
        <taxon>Bolidophyceae</taxon>
        <taxon>Parmales</taxon>
        <taxon>Triparmaceae</taxon>
        <taxon>Triparma</taxon>
    </lineage>
</organism>
<evidence type="ECO:0000313" key="3">
    <source>
        <dbReference type="Proteomes" id="UP001165065"/>
    </source>
</evidence>
<dbReference type="Proteomes" id="UP001165065">
    <property type="component" value="Unassembled WGS sequence"/>
</dbReference>
<reference evidence="3" key="1">
    <citation type="journal article" date="2023" name="Commun. Biol.">
        <title>Genome analysis of Parmales, the sister group of diatoms, reveals the evolutionary specialization of diatoms from phago-mixotrophs to photoautotrophs.</title>
        <authorList>
            <person name="Ban H."/>
            <person name="Sato S."/>
            <person name="Yoshikawa S."/>
            <person name="Yamada K."/>
            <person name="Nakamura Y."/>
            <person name="Ichinomiya M."/>
            <person name="Sato N."/>
            <person name="Blanc-Mathieu R."/>
            <person name="Endo H."/>
            <person name="Kuwata A."/>
            <person name="Ogata H."/>
        </authorList>
    </citation>
    <scope>NUCLEOTIDE SEQUENCE [LARGE SCALE GENOMIC DNA]</scope>
</reference>
<accession>A0A9W7LD82</accession>
<evidence type="ECO:0000256" key="1">
    <source>
        <dbReference type="ARBA" id="ARBA00023002"/>
    </source>
</evidence>
<dbReference type="Pfam" id="PF00106">
    <property type="entry name" value="adh_short"/>
    <property type="match status" value="1"/>
</dbReference>
<evidence type="ECO:0000313" key="2">
    <source>
        <dbReference type="EMBL" id="GMI45461.1"/>
    </source>
</evidence>
<dbReference type="OrthoDB" id="1933717at2759"/>
<name>A0A9W7LD82_9STRA</name>
<keyword evidence="1" id="KW-0560">Oxidoreductase</keyword>
<dbReference type="AlphaFoldDB" id="A0A9W7LD82"/>
<dbReference type="Gene3D" id="3.40.50.720">
    <property type="entry name" value="NAD(P)-binding Rossmann-like Domain"/>
    <property type="match status" value="1"/>
</dbReference>
<dbReference type="InterPro" id="IPR002347">
    <property type="entry name" value="SDR_fam"/>
</dbReference>
<sequence>MSGKTFVVTGGTSGIGLKTASLIVQDPGFDRVIITSRSSSRGQATVDMLATHTGDNSKVKISYIMLDLDNPLSCLEAASKLPEPGVDVLILSAGSVKLSDFNRLNPQLELTPAYCSSVLGHAIFIEEAIKLGRVKEGARVICSGGELQRSVPLFTGFQPYPKTHLRWKSHYKVFPYTAPYGYTKVRSLIAGMQNYLTYLSIFINKLGRENPNIYFVSVSPGGTATGFYTGFPQPLKCLVSNFSLLFRCVGVFHSLDAAADRFLAAATDPTFEEKYKTGSLVASPYKFPWYWGATGPLTDNTEYCPELKDRDLQDKIAKFIRYYTKKAIEIGEKEKLEGKVFIVTS</sequence>
<dbReference type="PRINTS" id="PR00081">
    <property type="entry name" value="GDHRDH"/>
</dbReference>
<dbReference type="EMBL" id="BRYA01000248">
    <property type="protein sequence ID" value="GMI45461.1"/>
    <property type="molecule type" value="Genomic_DNA"/>
</dbReference>
<proteinExistence type="predicted"/>
<keyword evidence="3" id="KW-1185">Reference proteome</keyword>
<dbReference type="PANTHER" id="PTHR47534">
    <property type="entry name" value="YALI0E05731P"/>
    <property type="match status" value="1"/>
</dbReference>
<dbReference type="PANTHER" id="PTHR47534:SF3">
    <property type="entry name" value="ALCOHOL DEHYDROGENASE-LIKE C-TERMINAL DOMAIN-CONTAINING PROTEIN"/>
    <property type="match status" value="1"/>
</dbReference>
<dbReference type="GO" id="GO:0016491">
    <property type="term" value="F:oxidoreductase activity"/>
    <property type="evidence" value="ECO:0007669"/>
    <property type="project" value="UniProtKB-KW"/>
</dbReference>
<dbReference type="InterPro" id="IPR036291">
    <property type="entry name" value="NAD(P)-bd_dom_sf"/>
</dbReference>
<gene>
    <name evidence="2" type="ORF">TrCOL_g8532</name>
</gene>